<keyword evidence="1" id="KW-1133">Transmembrane helix</keyword>
<feature type="transmembrane region" description="Helical" evidence="1">
    <location>
        <begin position="186"/>
        <end position="208"/>
    </location>
</feature>
<sequence>MDPFLLSELDFIQSLQGGLGGLVSLFKGITFLGNEEFYLLIIPLLYWCVDAGLGLRIGVMLIFSNVFNSALKLAFHSPRPYWIDSTVRAFSSETSFGMPSGHAQNAASLWGLAAVKIRKTWFRWLAVLLILLIGLSRMVLGVHFPSDVLVGWGVGGLLLTAYLQLEKPVIRWFNGLNPSRQFTVALASSLVILLSGFLVLLGVSRWSLPPEWGQTALLAAPQDPINPLTLAPFFTVGGTWLGFLTGLILMLRSGGLMNVTGSPLQLSGRFLIGIAGVLVLYAGLGALFPREPEMVGYGFRFLRYSLIGFWISAAAPFLFLRLNLARRI</sequence>
<accession>A0A0N8GMQ1</accession>
<name>A0A0N8GMQ1_9CHLR</name>
<dbReference type="PATRIC" id="fig|360411.5.peg.3196"/>
<organism evidence="3 4">
    <name type="scientific">Bellilinea caldifistulae</name>
    <dbReference type="NCBI Taxonomy" id="360411"/>
    <lineage>
        <taxon>Bacteria</taxon>
        <taxon>Bacillati</taxon>
        <taxon>Chloroflexota</taxon>
        <taxon>Anaerolineae</taxon>
        <taxon>Anaerolineales</taxon>
        <taxon>Anaerolineaceae</taxon>
        <taxon>Bellilinea</taxon>
    </lineage>
</organism>
<feature type="transmembrane region" description="Helical" evidence="1">
    <location>
        <begin position="148"/>
        <end position="165"/>
    </location>
</feature>
<feature type="transmembrane region" description="Helical" evidence="1">
    <location>
        <begin position="228"/>
        <end position="249"/>
    </location>
</feature>
<dbReference type="PANTHER" id="PTHR14969">
    <property type="entry name" value="SPHINGOSINE-1-PHOSPHATE PHOSPHOHYDROLASE"/>
    <property type="match status" value="1"/>
</dbReference>
<dbReference type="EMBL" id="LGHJ01000013">
    <property type="protein sequence ID" value="KPL75922.1"/>
    <property type="molecule type" value="Genomic_DNA"/>
</dbReference>
<evidence type="ECO:0000256" key="1">
    <source>
        <dbReference type="SAM" id="Phobius"/>
    </source>
</evidence>
<comment type="caution">
    <text evidence="3">The sequence shown here is derived from an EMBL/GenBank/DDBJ whole genome shotgun (WGS) entry which is preliminary data.</text>
</comment>
<protein>
    <recommendedName>
        <fullName evidence="2">Phosphatidic acid phosphatase type 2/haloperoxidase domain-containing protein</fullName>
    </recommendedName>
</protein>
<feature type="domain" description="Phosphatidic acid phosphatase type 2/haloperoxidase" evidence="2">
    <location>
        <begin position="55"/>
        <end position="163"/>
    </location>
</feature>
<dbReference type="InterPro" id="IPR036938">
    <property type="entry name" value="PAP2/HPO_sf"/>
</dbReference>
<feature type="transmembrane region" description="Helical" evidence="1">
    <location>
        <begin position="121"/>
        <end position="142"/>
    </location>
</feature>
<feature type="transmembrane region" description="Helical" evidence="1">
    <location>
        <begin position="270"/>
        <end position="289"/>
    </location>
</feature>
<dbReference type="Pfam" id="PF01569">
    <property type="entry name" value="PAP2"/>
    <property type="match status" value="1"/>
</dbReference>
<dbReference type="InterPro" id="IPR000326">
    <property type="entry name" value="PAP2/HPO"/>
</dbReference>
<dbReference type="OrthoDB" id="9789113at2"/>
<feature type="transmembrane region" description="Helical" evidence="1">
    <location>
        <begin position="301"/>
        <end position="320"/>
    </location>
</feature>
<dbReference type="Proteomes" id="UP000050514">
    <property type="component" value="Unassembled WGS sequence"/>
</dbReference>
<reference evidence="3 4" key="1">
    <citation type="submission" date="2015-07" db="EMBL/GenBank/DDBJ databases">
        <title>Draft genome of Bellilinea caldifistulae DSM 17877.</title>
        <authorList>
            <person name="Hemp J."/>
            <person name="Ward L.M."/>
            <person name="Pace L.A."/>
            <person name="Fischer W.W."/>
        </authorList>
    </citation>
    <scope>NUCLEOTIDE SEQUENCE [LARGE SCALE GENOMIC DNA]</scope>
    <source>
        <strain evidence="3 4">GOMI-1</strain>
    </source>
</reference>
<evidence type="ECO:0000259" key="2">
    <source>
        <dbReference type="SMART" id="SM00014"/>
    </source>
</evidence>
<keyword evidence="1" id="KW-0812">Transmembrane</keyword>
<evidence type="ECO:0000313" key="4">
    <source>
        <dbReference type="Proteomes" id="UP000050514"/>
    </source>
</evidence>
<dbReference type="SUPFAM" id="SSF48317">
    <property type="entry name" value="Acid phosphatase/Vanadium-dependent haloperoxidase"/>
    <property type="match status" value="1"/>
</dbReference>
<proteinExistence type="predicted"/>
<dbReference type="RefSeq" id="WP_061918330.1">
    <property type="nucleotide sequence ID" value="NZ_DF967971.1"/>
</dbReference>
<dbReference type="STRING" id="360411.AC812_08135"/>
<gene>
    <name evidence="3" type="ORF">AC812_08135</name>
</gene>
<evidence type="ECO:0000313" key="3">
    <source>
        <dbReference type="EMBL" id="KPL75922.1"/>
    </source>
</evidence>
<dbReference type="AlphaFoldDB" id="A0A0N8GMQ1"/>
<dbReference type="Gene3D" id="1.20.144.10">
    <property type="entry name" value="Phosphatidic acid phosphatase type 2/haloperoxidase"/>
    <property type="match status" value="1"/>
</dbReference>
<keyword evidence="4" id="KW-1185">Reference proteome</keyword>
<feature type="transmembrane region" description="Helical" evidence="1">
    <location>
        <begin position="37"/>
        <end position="63"/>
    </location>
</feature>
<dbReference type="SMART" id="SM00014">
    <property type="entry name" value="acidPPc"/>
    <property type="match status" value="1"/>
</dbReference>
<dbReference type="PANTHER" id="PTHR14969:SF13">
    <property type="entry name" value="AT30094P"/>
    <property type="match status" value="1"/>
</dbReference>
<keyword evidence="1" id="KW-0472">Membrane</keyword>